<reference evidence="2 3" key="1">
    <citation type="submission" date="2015-07" db="EMBL/GenBank/DDBJ databases">
        <title>Genome sequence of Leptolinea tardivitalis DSM 16556.</title>
        <authorList>
            <person name="Hemp J."/>
            <person name="Ward L.M."/>
            <person name="Pace L.A."/>
            <person name="Fischer W.W."/>
        </authorList>
    </citation>
    <scope>NUCLEOTIDE SEQUENCE [LARGE SCALE GENOMIC DNA]</scope>
    <source>
        <strain evidence="2 3">YMTK-2</strain>
    </source>
</reference>
<gene>
    <name evidence="2" type="ORF">ADM99_01200</name>
</gene>
<evidence type="ECO:0000313" key="3">
    <source>
        <dbReference type="Proteomes" id="UP000050430"/>
    </source>
</evidence>
<dbReference type="PATRIC" id="fig|229920.5.peg.3054"/>
<proteinExistence type="predicted"/>
<dbReference type="PANTHER" id="PTHR10093">
    <property type="entry name" value="IRON-SULFUR CLUSTER ASSEMBLY ENZYME NIFU HOMOLOG"/>
    <property type="match status" value="1"/>
</dbReference>
<dbReference type="GO" id="GO:0016226">
    <property type="term" value="P:iron-sulfur cluster assembly"/>
    <property type="evidence" value="ECO:0007669"/>
    <property type="project" value="InterPro"/>
</dbReference>
<dbReference type="STRING" id="229920.ADM99_01200"/>
<dbReference type="OrthoDB" id="9804157at2"/>
<feature type="domain" description="NIF system FeS cluster assembly NifU N-terminal" evidence="1">
    <location>
        <begin position="5"/>
        <end position="120"/>
    </location>
</feature>
<dbReference type="Proteomes" id="UP000050430">
    <property type="component" value="Unassembled WGS sequence"/>
</dbReference>
<dbReference type="EMBL" id="LGCK01000002">
    <property type="protein sequence ID" value="KPL74725.1"/>
    <property type="molecule type" value="Genomic_DNA"/>
</dbReference>
<dbReference type="SUPFAM" id="SSF82649">
    <property type="entry name" value="SufE/NifU"/>
    <property type="match status" value="1"/>
</dbReference>
<organism evidence="2 3">
    <name type="scientific">Leptolinea tardivitalis</name>
    <dbReference type="NCBI Taxonomy" id="229920"/>
    <lineage>
        <taxon>Bacteria</taxon>
        <taxon>Bacillati</taxon>
        <taxon>Chloroflexota</taxon>
        <taxon>Anaerolineae</taxon>
        <taxon>Anaerolineales</taxon>
        <taxon>Anaerolineaceae</taxon>
        <taxon>Leptolinea</taxon>
    </lineage>
</organism>
<dbReference type="CDD" id="cd06664">
    <property type="entry name" value="IscU_like"/>
    <property type="match status" value="1"/>
</dbReference>
<dbReference type="AlphaFoldDB" id="A0A0P6XIE6"/>
<accession>A0A0P6XIE6</accession>
<keyword evidence="3" id="KW-1185">Reference proteome</keyword>
<sequence length="132" mass="14549">MDDLYREIIIEHYKNPGFRGELDPNDYTYEDENPVCGDHIRVDIRVNDSGIVTEAKYSGHGCAISQASADLLMEAIIGKKVEDVKKLTKQDVLDLLGIELGAVRLKCALLPLKVVKAGVYGVGKESELSDLD</sequence>
<dbReference type="GO" id="GO:0051536">
    <property type="term" value="F:iron-sulfur cluster binding"/>
    <property type="evidence" value="ECO:0007669"/>
    <property type="project" value="InterPro"/>
</dbReference>
<evidence type="ECO:0000259" key="1">
    <source>
        <dbReference type="Pfam" id="PF01592"/>
    </source>
</evidence>
<protein>
    <submittedName>
        <fullName evidence="2">Fe-S cluster protein</fullName>
    </submittedName>
</protein>
<dbReference type="Pfam" id="PF01592">
    <property type="entry name" value="NifU_N"/>
    <property type="match status" value="1"/>
</dbReference>
<evidence type="ECO:0000313" key="2">
    <source>
        <dbReference type="EMBL" id="KPL74725.1"/>
    </source>
</evidence>
<dbReference type="RefSeq" id="WP_062423265.1">
    <property type="nucleotide sequence ID" value="NZ_BBYA01000014.1"/>
</dbReference>
<dbReference type="Gene3D" id="3.90.1010.10">
    <property type="match status" value="1"/>
</dbReference>
<dbReference type="GO" id="GO:0005506">
    <property type="term" value="F:iron ion binding"/>
    <property type="evidence" value="ECO:0007669"/>
    <property type="project" value="InterPro"/>
</dbReference>
<dbReference type="InterPro" id="IPR002871">
    <property type="entry name" value="NIF_FeS_clus_asmbl_NifU_N"/>
</dbReference>
<comment type="caution">
    <text evidence="2">The sequence shown here is derived from an EMBL/GenBank/DDBJ whole genome shotgun (WGS) entry which is preliminary data.</text>
</comment>
<name>A0A0P6XIE6_9CHLR</name>
<dbReference type="NCBIfam" id="TIGR01994">
    <property type="entry name" value="SUF_scaf_2"/>
    <property type="match status" value="1"/>
</dbReference>